<accession>A0A844ZE68</accession>
<dbReference type="Gene3D" id="3.90.1590.10">
    <property type="entry name" value="glutathione-dependent formaldehyde- activating enzyme (gfa)"/>
    <property type="match status" value="1"/>
</dbReference>
<comment type="similarity">
    <text evidence="1">Belongs to the Gfa family.</text>
</comment>
<evidence type="ECO:0000256" key="3">
    <source>
        <dbReference type="ARBA" id="ARBA00022833"/>
    </source>
</evidence>
<sequence length="132" mass="14777">MLEGSCCCKAVRFTVSEPPEMMATCHCSRCRKVGMSTFVFVKSDAFSLVDGHSQISVYEPEESFRYRRTFCSRCGTSLGEIGSSGDSFPVPANCFDDPLNLKVRFHEFVREKPEWAVICDDAKQFEGHPVAS</sequence>
<dbReference type="GO" id="GO:0046872">
    <property type="term" value="F:metal ion binding"/>
    <property type="evidence" value="ECO:0007669"/>
    <property type="project" value="UniProtKB-KW"/>
</dbReference>
<dbReference type="Pfam" id="PF04828">
    <property type="entry name" value="GFA"/>
    <property type="match status" value="1"/>
</dbReference>
<dbReference type="PANTHER" id="PTHR33337:SF40">
    <property type="entry name" value="CENP-V_GFA DOMAIN-CONTAINING PROTEIN-RELATED"/>
    <property type="match status" value="1"/>
</dbReference>
<dbReference type="EMBL" id="WTYW01000001">
    <property type="protein sequence ID" value="MXO85307.1"/>
    <property type="molecule type" value="Genomic_DNA"/>
</dbReference>
<evidence type="ECO:0000256" key="1">
    <source>
        <dbReference type="ARBA" id="ARBA00005495"/>
    </source>
</evidence>
<gene>
    <name evidence="6" type="ORF">GRI38_04620</name>
</gene>
<keyword evidence="7" id="KW-1185">Reference proteome</keyword>
<dbReference type="InterPro" id="IPR006913">
    <property type="entry name" value="CENP-V/GFA"/>
</dbReference>
<dbReference type="SUPFAM" id="SSF51316">
    <property type="entry name" value="Mss4-like"/>
    <property type="match status" value="1"/>
</dbReference>
<keyword evidence="2" id="KW-0479">Metal-binding</keyword>
<organism evidence="6 7">
    <name type="scientific">Parapontixanthobacter aurantiacus</name>
    <dbReference type="NCBI Taxonomy" id="1463599"/>
    <lineage>
        <taxon>Bacteria</taxon>
        <taxon>Pseudomonadati</taxon>
        <taxon>Pseudomonadota</taxon>
        <taxon>Alphaproteobacteria</taxon>
        <taxon>Sphingomonadales</taxon>
        <taxon>Erythrobacteraceae</taxon>
        <taxon>Parapontixanthobacter</taxon>
    </lineage>
</organism>
<evidence type="ECO:0000256" key="2">
    <source>
        <dbReference type="ARBA" id="ARBA00022723"/>
    </source>
</evidence>
<evidence type="ECO:0000259" key="5">
    <source>
        <dbReference type="PROSITE" id="PS51891"/>
    </source>
</evidence>
<feature type="domain" description="CENP-V/GFA" evidence="5">
    <location>
        <begin position="2"/>
        <end position="114"/>
    </location>
</feature>
<protein>
    <submittedName>
        <fullName evidence="6">GFA family protein</fullName>
    </submittedName>
</protein>
<dbReference type="Proteomes" id="UP000433104">
    <property type="component" value="Unassembled WGS sequence"/>
</dbReference>
<evidence type="ECO:0000313" key="6">
    <source>
        <dbReference type="EMBL" id="MXO85307.1"/>
    </source>
</evidence>
<name>A0A844ZE68_9SPHN</name>
<comment type="caution">
    <text evidence="6">The sequence shown here is derived from an EMBL/GenBank/DDBJ whole genome shotgun (WGS) entry which is preliminary data.</text>
</comment>
<reference evidence="6 7" key="1">
    <citation type="submission" date="2019-12" db="EMBL/GenBank/DDBJ databases">
        <title>Genomic-based taxomic classification of the family Erythrobacteraceae.</title>
        <authorList>
            <person name="Xu L."/>
        </authorList>
    </citation>
    <scope>NUCLEOTIDE SEQUENCE [LARGE SCALE GENOMIC DNA]</scope>
    <source>
        <strain evidence="6 7">MCCC 1A09962</strain>
    </source>
</reference>
<keyword evidence="4" id="KW-0456">Lyase</keyword>
<dbReference type="PROSITE" id="PS51891">
    <property type="entry name" value="CENP_V_GFA"/>
    <property type="match status" value="1"/>
</dbReference>
<keyword evidence="3" id="KW-0862">Zinc</keyword>
<dbReference type="AlphaFoldDB" id="A0A844ZE68"/>
<evidence type="ECO:0000313" key="7">
    <source>
        <dbReference type="Proteomes" id="UP000433104"/>
    </source>
</evidence>
<dbReference type="PANTHER" id="PTHR33337">
    <property type="entry name" value="GFA DOMAIN-CONTAINING PROTEIN"/>
    <property type="match status" value="1"/>
</dbReference>
<dbReference type="GO" id="GO:0016846">
    <property type="term" value="F:carbon-sulfur lyase activity"/>
    <property type="evidence" value="ECO:0007669"/>
    <property type="project" value="InterPro"/>
</dbReference>
<dbReference type="OrthoDB" id="9805575at2"/>
<dbReference type="InterPro" id="IPR011057">
    <property type="entry name" value="Mss4-like_sf"/>
</dbReference>
<proteinExistence type="inferred from homology"/>
<evidence type="ECO:0000256" key="4">
    <source>
        <dbReference type="ARBA" id="ARBA00023239"/>
    </source>
</evidence>